<proteinExistence type="predicted"/>
<comment type="caution">
    <text evidence="2">The sequence shown here is derived from an EMBL/GenBank/DDBJ whole genome shotgun (WGS) entry which is preliminary data.</text>
</comment>
<evidence type="ECO:0000313" key="3">
    <source>
        <dbReference type="Proteomes" id="UP000599074"/>
    </source>
</evidence>
<dbReference type="SUPFAM" id="SSF55729">
    <property type="entry name" value="Acyl-CoA N-acyltransferases (Nat)"/>
    <property type="match status" value="1"/>
</dbReference>
<dbReference type="AlphaFoldDB" id="A0A8J3TBY9"/>
<dbReference type="Gene3D" id="3.40.630.30">
    <property type="match status" value="1"/>
</dbReference>
<dbReference type="Pfam" id="PF14542">
    <property type="entry name" value="Acetyltransf_CG"/>
    <property type="match status" value="1"/>
</dbReference>
<dbReference type="PANTHER" id="PTHR31435:SF10">
    <property type="entry name" value="BSR4717 PROTEIN"/>
    <property type="match status" value="1"/>
</dbReference>
<dbReference type="Proteomes" id="UP000599074">
    <property type="component" value="Unassembled WGS sequence"/>
</dbReference>
<feature type="domain" description="N-acetyltransferase" evidence="1">
    <location>
        <begin position="6"/>
        <end position="95"/>
    </location>
</feature>
<organism evidence="2 3">
    <name type="scientific">Planosporangium mesophilum</name>
    <dbReference type="NCBI Taxonomy" id="689768"/>
    <lineage>
        <taxon>Bacteria</taxon>
        <taxon>Bacillati</taxon>
        <taxon>Actinomycetota</taxon>
        <taxon>Actinomycetes</taxon>
        <taxon>Micromonosporales</taxon>
        <taxon>Micromonosporaceae</taxon>
        <taxon>Planosporangium</taxon>
    </lineage>
</organism>
<dbReference type="InterPro" id="IPR045057">
    <property type="entry name" value="Gcn5-rel_NAT"/>
</dbReference>
<evidence type="ECO:0000259" key="1">
    <source>
        <dbReference type="PROSITE" id="PS51729"/>
    </source>
</evidence>
<dbReference type="PROSITE" id="PS51729">
    <property type="entry name" value="GNAT_YJDJ"/>
    <property type="match status" value="1"/>
</dbReference>
<dbReference type="EMBL" id="BOON01000032">
    <property type="protein sequence ID" value="GII23888.1"/>
    <property type="molecule type" value="Genomic_DNA"/>
</dbReference>
<name>A0A8J3TBY9_9ACTN</name>
<gene>
    <name evidence="2" type="ORF">Pme01_34850</name>
</gene>
<sequence length="102" mass="11255">MSTYVTDAPEQERFEARDGDADGELAGFLTYQLTGNIIVFTHLDISPVYDGRGIGDALARAAMDDAVARRRTVVPMCSFLAEWLHGHPEYKKIVAPGTKKIK</sequence>
<accession>A0A8J3TBY9</accession>
<dbReference type="InterPro" id="IPR031165">
    <property type="entry name" value="GNAT_YJDJ"/>
</dbReference>
<reference evidence="2" key="1">
    <citation type="submission" date="2021-01" db="EMBL/GenBank/DDBJ databases">
        <title>Whole genome shotgun sequence of Planosporangium mesophilum NBRC 109066.</title>
        <authorList>
            <person name="Komaki H."/>
            <person name="Tamura T."/>
        </authorList>
    </citation>
    <scope>NUCLEOTIDE SEQUENCE</scope>
    <source>
        <strain evidence="2">NBRC 109066</strain>
    </source>
</reference>
<dbReference type="PANTHER" id="PTHR31435">
    <property type="entry name" value="PROTEIN NATD1"/>
    <property type="match status" value="1"/>
</dbReference>
<protein>
    <recommendedName>
        <fullName evidence="1">N-acetyltransferase domain-containing protein</fullName>
    </recommendedName>
</protein>
<dbReference type="InterPro" id="IPR016181">
    <property type="entry name" value="Acyl_CoA_acyltransferase"/>
</dbReference>
<evidence type="ECO:0000313" key="2">
    <source>
        <dbReference type="EMBL" id="GII23888.1"/>
    </source>
</evidence>
<keyword evidence="3" id="KW-1185">Reference proteome</keyword>